<dbReference type="InterPro" id="IPR025959">
    <property type="entry name" value="Winged_HTH_dom"/>
</dbReference>
<dbReference type="SUPFAM" id="SSF46689">
    <property type="entry name" value="Homeodomain-like"/>
    <property type="match status" value="1"/>
</dbReference>
<reference evidence="2 3" key="1">
    <citation type="submission" date="2024-06" db="EMBL/GenBank/DDBJ databases">
        <title>Genomic Encyclopedia of Type Strains, Phase IV (KMG-IV): sequencing the most valuable type-strain genomes for metagenomic binning, comparative biology and taxonomic classification.</title>
        <authorList>
            <person name="Goeker M."/>
        </authorList>
    </citation>
    <scope>NUCLEOTIDE SEQUENCE [LARGE SCALE GENOMIC DNA]</scope>
    <source>
        <strain evidence="2 3">DSM 29846</strain>
    </source>
</reference>
<sequence>MTHGAFIVLDGMIRLVQKRFADQTMPAAVKLRTDYSAGALRRFATQTKDAKQSRRLLSLAAVLDGLNREEAARIGGMDRQTLRDWVHRFNEQGLDGLTNSWSGGAKGRLSAKRKVELAKIVEDGPDRAVDGVVRWRRVDLQRVIKERFDVDYCDRYVGTLLQELGFSHISARPRHPMRDARIVEAYKKTSRAR</sequence>
<evidence type="ECO:0000313" key="2">
    <source>
        <dbReference type="EMBL" id="MET3598002.1"/>
    </source>
</evidence>
<dbReference type="EMBL" id="JBEPLM010000037">
    <property type="protein sequence ID" value="MET3598002.1"/>
    <property type="molecule type" value="Genomic_DNA"/>
</dbReference>
<dbReference type="Pfam" id="PF13592">
    <property type="entry name" value="HTH_33"/>
    <property type="match status" value="1"/>
</dbReference>
<gene>
    <name evidence="2" type="ORF">ABID26_007429</name>
</gene>
<name>A0ABV2I508_9HYPH</name>
<dbReference type="InterPro" id="IPR009057">
    <property type="entry name" value="Homeodomain-like_sf"/>
</dbReference>
<protein>
    <submittedName>
        <fullName evidence="2">Transposase</fullName>
    </submittedName>
</protein>
<evidence type="ECO:0000313" key="3">
    <source>
        <dbReference type="Proteomes" id="UP001549036"/>
    </source>
</evidence>
<proteinExistence type="predicted"/>
<feature type="domain" description="Winged helix-turn helix" evidence="1">
    <location>
        <begin position="132"/>
        <end position="189"/>
    </location>
</feature>
<dbReference type="Proteomes" id="UP001549036">
    <property type="component" value="Unassembled WGS sequence"/>
</dbReference>
<accession>A0ABV2I508</accession>
<dbReference type="Pfam" id="PF13551">
    <property type="entry name" value="HTH_29"/>
    <property type="match status" value="1"/>
</dbReference>
<comment type="caution">
    <text evidence="2">The sequence shown here is derived from an EMBL/GenBank/DDBJ whole genome shotgun (WGS) entry which is preliminary data.</text>
</comment>
<keyword evidence="3" id="KW-1185">Reference proteome</keyword>
<evidence type="ECO:0000259" key="1">
    <source>
        <dbReference type="Pfam" id="PF13592"/>
    </source>
</evidence>
<organism evidence="2 3">
    <name type="scientific">Mesorhizobium shonense</name>
    <dbReference type="NCBI Taxonomy" id="1209948"/>
    <lineage>
        <taxon>Bacteria</taxon>
        <taxon>Pseudomonadati</taxon>
        <taxon>Pseudomonadota</taxon>
        <taxon>Alphaproteobacteria</taxon>
        <taxon>Hyphomicrobiales</taxon>
        <taxon>Phyllobacteriaceae</taxon>
        <taxon>Mesorhizobium</taxon>
    </lineage>
</organism>